<comment type="domain">
    <text evidence="10">Consists of three domains: the N-terminal catalytic domain, the editing domain and the C-terminal anticodon-binding domain.</text>
</comment>
<dbReference type="GO" id="GO:0005829">
    <property type="term" value="C:cytosol"/>
    <property type="evidence" value="ECO:0007669"/>
    <property type="project" value="TreeGrafter"/>
</dbReference>
<dbReference type="Pfam" id="PF03129">
    <property type="entry name" value="HGTP_anticodon"/>
    <property type="match status" value="1"/>
</dbReference>
<evidence type="ECO:0000313" key="12">
    <source>
        <dbReference type="EMBL" id="HGS88574.1"/>
    </source>
</evidence>
<keyword evidence="3 10" id="KW-0963">Cytoplasm</keyword>
<dbReference type="InterPro" id="IPR033730">
    <property type="entry name" value="ProRS_core_prok"/>
</dbReference>
<dbReference type="InterPro" id="IPR004154">
    <property type="entry name" value="Anticodon-bd"/>
</dbReference>
<dbReference type="PANTHER" id="PTHR42753:SF2">
    <property type="entry name" value="PROLINE--TRNA LIGASE"/>
    <property type="match status" value="1"/>
</dbReference>
<dbReference type="AlphaFoldDB" id="A0A7C4QAP7"/>
<dbReference type="Pfam" id="PF04073">
    <property type="entry name" value="tRNA_edit"/>
    <property type="match status" value="1"/>
</dbReference>
<dbReference type="Pfam" id="PF00587">
    <property type="entry name" value="tRNA-synt_2b"/>
    <property type="match status" value="1"/>
</dbReference>
<dbReference type="NCBIfam" id="NF006625">
    <property type="entry name" value="PRK09194.1"/>
    <property type="match status" value="1"/>
</dbReference>
<comment type="subcellular location">
    <subcellularLocation>
        <location evidence="1 10">Cytoplasm</location>
    </subcellularLocation>
</comment>
<dbReference type="SUPFAM" id="SSF55681">
    <property type="entry name" value="Class II aaRS and biotin synthetases"/>
    <property type="match status" value="1"/>
</dbReference>
<comment type="subunit">
    <text evidence="2 10">Homodimer.</text>
</comment>
<dbReference type="GO" id="GO:0004827">
    <property type="term" value="F:proline-tRNA ligase activity"/>
    <property type="evidence" value="ECO:0007669"/>
    <property type="project" value="UniProtKB-UniRule"/>
</dbReference>
<evidence type="ECO:0000256" key="4">
    <source>
        <dbReference type="ARBA" id="ARBA00022598"/>
    </source>
</evidence>
<dbReference type="CDD" id="cd00779">
    <property type="entry name" value="ProRS_core_prok"/>
    <property type="match status" value="1"/>
</dbReference>
<dbReference type="EMBL" id="DSXR01000128">
    <property type="protein sequence ID" value="HGS88574.1"/>
    <property type="molecule type" value="Genomic_DNA"/>
</dbReference>
<dbReference type="PANTHER" id="PTHR42753">
    <property type="entry name" value="MITOCHONDRIAL RIBOSOME PROTEIN L39/PROLYL-TRNA LIGASE FAMILY MEMBER"/>
    <property type="match status" value="1"/>
</dbReference>
<dbReference type="HAMAP" id="MF_01569">
    <property type="entry name" value="Pro_tRNA_synth_type1"/>
    <property type="match status" value="1"/>
</dbReference>
<comment type="similarity">
    <text evidence="10">Belongs to the class-II aminoacyl-tRNA synthetase family. ProS type 1 subfamily.</text>
</comment>
<dbReference type="InterPro" id="IPR044140">
    <property type="entry name" value="ProRS_anticodon_short"/>
</dbReference>
<dbReference type="InterPro" id="IPR004500">
    <property type="entry name" value="Pro-tRNA-synth_IIa_bac-type"/>
</dbReference>
<evidence type="ECO:0000256" key="7">
    <source>
        <dbReference type="ARBA" id="ARBA00022917"/>
    </source>
</evidence>
<comment type="caution">
    <text evidence="12">The sequence shown here is derived from an EMBL/GenBank/DDBJ whole genome shotgun (WGS) entry which is preliminary data.</text>
</comment>
<dbReference type="InterPro" id="IPR023717">
    <property type="entry name" value="Pro-tRNA-Synthase_IIa_type1"/>
</dbReference>
<dbReference type="InterPro" id="IPR006195">
    <property type="entry name" value="aa-tRNA-synth_II"/>
</dbReference>
<reference evidence="12" key="1">
    <citation type="journal article" date="2020" name="mSystems">
        <title>Genome- and Community-Level Interaction Insights into Carbon Utilization and Element Cycling Functions of Hydrothermarchaeota in Hydrothermal Sediment.</title>
        <authorList>
            <person name="Zhou Z."/>
            <person name="Liu Y."/>
            <person name="Xu W."/>
            <person name="Pan J."/>
            <person name="Luo Z.H."/>
            <person name="Li M."/>
        </authorList>
    </citation>
    <scope>NUCLEOTIDE SEQUENCE [LARGE SCALE GENOMIC DNA]</scope>
    <source>
        <strain evidence="12">SpSt-556</strain>
    </source>
</reference>
<gene>
    <name evidence="10" type="primary">proS</name>
    <name evidence="12" type="ORF">ENT17_13305</name>
</gene>
<organism evidence="12">
    <name type="scientific">Bellilinea caldifistulae</name>
    <dbReference type="NCBI Taxonomy" id="360411"/>
    <lineage>
        <taxon>Bacteria</taxon>
        <taxon>Bacillati</taxon>
        <taxon>Chloroflexota</taxon>
        <taxon>Anaerolineae</taxon>
        <taxon>Anaerolineales</taxon>
        <taxon>Anaerolineaceae</taxon>
        <taxon>Bellilinea</taxon>
    </lineage>
</organism>
<comment type="catalytic activity">
    <reaction evidence="9 10">
        <text>tRNA(Pro) + L-proline + ATP = L-prolyl-tRNA(Pro) + AMP + diphosphate</text>
        <dbReference type="Rhea" id="RHEA:14305"/>
        <dbReference type="Rhea" id="RHEA-COMP:9700"/>
        <dbReference type="Rhea" id="RHEA-COMP:9702"/>
        <dbReference type="ChEBI" id="CHEBI:30616"/>
        <dbReference type="ChEBI" id="CHEBI:33019"/>
        <dbReference type="ChEBI" id="CHEBI:60039"/>
        <dbReference type="ChEBI" id="CHEBI:78442"/>
        <dbReference type="ChEBI" id="CHEBI:78532"/>
        <dbReference type="ChEBI" id="CHEBI:456215"/>
        <dbReference type="EC" id="6.1.1.15"/>
    </reaction>
</comment>
<proteinExistence type="inferred from homology"/>
<dbReference type="SUPFAM" id="SSF52954">
    <property type="entry name" value="Class II aaRS ABD-related"/>
    <property type="match status" value="1"/>
</dbReference>
<sequence length="581" mass="64763">MRMSELFSQTLRETPAEAQSPGYGYLLRAGYIRQVAAGIFAALPLGLRVQRKIERILHEEMQGIGGQEVSLPLVLPAELWKESGRWYRIGAELARFKDRAERDLVLAMTHEESVADLVRREIRSHRQLPRLIYQIQTKFRDDPRPRAGLIRVREFVMKDSYSLDADWDGLQKQYDAHYAAYFRIFQRCGLPVIAVASDSGMMGGKLSHEFMYLNPIGEDTLILCDSCGYAANRQVARFTKPRPAPEAPLPIEKVHTPQTRTIESLARYLNIPQSKTAKAVFLTATLIENNQSRERLVMAIVRGDMELNETKLANLLHAVDLRPASEEEIRASGAVPGFASPVGLHDVLVAVDDLIPHCPNLVAGANQEDYHLRNVNFGRDYTTPLVADLTAAREGDSCPQCQAALRAERGIEVGNIFQLGTTYSEAMGCTFQDEAGQVKPVVMGSYGIGVGRLMGCLAEAYHDEKGLKLPISVAPFEVHLVLLGGKDSAAVRQLADRFYTQMQAAGLEVLYDDREESPGVKFNDADLIGIPLRVTVSKRTIENRTLEIKARKEEEKVTIPLESGLEYLQESLARLKDAGRF</sequence>
<evidence type="ECO:0000256" key="9">
    <source>
        <dbReference type="ARBA" id="ARBA00047671"/>
    </source>
</evidence>
<protein>
    <recommendedName>
        <fullName evidence="10">Proline--tRNA ligase</fullName>
        <ecNumber evidence="10">6.1.1.15</ecNumber>
    </recommendedName>
    <alternativeName>
        <fullName evidence="10">Prolyl-tRNA synthetase</fullName>
        <shortName evidence="10">ProRS</shortName>
    </alternativeName>
</protein>
<dbReference type="Gene3D" id="3.30.930.10">
    <property type="entry name" value="Bira Bifunctional Protein, Domain 2"/>
    <property type="match status" value="2"/>
</dbReference>
<dbReference type="PRINTS" id="PR01046">
    <property type="entry name" value="TRNASYNTHPRO"/>
</dbReference>
<dbReference type="InterPro" id="IPR002314">
    <property type="entry name" value="aa-tRNA-synt_IIb"/>
</dbReference>
<dbReference type="SUPFAM" id="SSF55826">
    <property type="entry name" value="YbaK/ProRS associated domain"/>
    <property type="match status" value="1"/>
</dbReference>
<dbReference type="EC" id="6.1.1.15" evidence="10"/>
<evidence type="ECO:0000256" key="2">
    <source>
        <dbReference type="ARBA" id="ARBA00011738"/>
    </source>
</evidence>
<dbReference type="InterPro" id="IPR045864">
    <property type="entry name" value="aa-tRNA-synth_II/BPL/LPL"/>
</dbReference>
<evidence type="ECO:0000256" key="8">
    <source>
        <dbReference type="ARBA" id="ARBA00023146"/>
    </source>
</evidence>
<evidence type="ECO:0000256" key="5">
    <source>
        <dbReference type="ARBA" id="ARBA00022741"/>
    </source>
</evidence>
<keyword evidence="5 10" id="KW-0547">Nucleotide-binding</keyword>
<evidence type="ECO:0000256" key="3">
    <source>
        <dbReference type="ARBA" id="ARBA00022490"/>
    </source>
</evidence>
<accession>A0A7C4QAP7</accession>
<name>A0A7C4QAP7_9CHLR</name>
<comment type="function">
    <text evidence="10">Catalyzes the attachment of proline to tRNA(Pro) in a two-step reaction: proline is first activated by ATP to form Pro-AMP and then transferred to the acceptor end of tRNA(Pro). As ProRS can inadvertently accommodate and process non-cognate amino acids such as alanine and cysteine, to avoid such errors it has two additional distinct editing activities against alanine. One activity is designated as 'pretransfer' editing and involves the tRNA(Pro)-independent hydrolysis of activated Ala-AMP. The other activity is designated 'posttransfer' editing and involves deacylation of mischarged Ala-tRNA(Pro). The misacylated Cys-tRNA(Pro) is not edited by ProRS.</text>
</comment>
<dbReference type="CDD" id="cd04334">
    <property type="entry name" value="ProRS-INS"/>
    <property type="match status" value="1"/>
</dbReference>
<dbReference type="Gene3D" id="3.90.960.10">
    <property type="entry name" value="YbaK/aminoacyl-tRNA synthetase-associated domain"/>
    <property type="match status" value="1"/>
</dbReference>
<evidence type="ECO:0000259" key="11">
    <source>
        <dbReference type="PROSITE" id="PS50862"/>
    </source>
</evidence>
<dbReference type="CDD" id="cd00861">
    <property type="entry name" value="ProRS_anticodon_short"/>
    <property type="match status" value="1"/>
</dbReference>
<dbReference type="InterPro" id="IPR050062">
    <property type="entry name" value="Pro-tRNA_synthetase"/>
</dbReference>
<dbReference type="InterPro" id="IPR036754">
    <property type="entry name" value="YbaK/aa-tRNA-synt-asso_dom_sf"/>
</dbReference>
<dbReference type="InterPro" id="IPR036621">
    <property type="entry name" value="Anticodon-bd_dom_sf"/>
</dbReference>
<dbReference type="NCBIfam" id="TIGR00409">
    <property type="entry name" value="proS_fam_II"/>
    <property type="match status" value="1"/>
</dbReference>
<keyword evidence="6 10" id="KW-0067">ATP-binding</keyword>
<dbReference type="Gene3D" id="3.40.50.800">
    <property type="entry name" value="Anticodon-binding domain"/>
    <property type="match status" value="1"/>
</dbReference>
<dbReference type="GO" id="GO:0006433">
    <property type="term" value="P:prolyl-tRNA aminoacylation"/>
    <property type="evidence" value="ECO:0007669"/>
    <property type="project" value="UniProtKB-UniRule"/>
</dbReference>
<dbReference type="InterPro" id="IPR007214">
    <property type="entry name" value="YbaK/aa-tRNA-synth-assoc-dom"/>
</dbReference>
<keyword evidence="8 10" id="KW-0030">Aminoacyl-tRNA synthetase</keyword>
<evidence type="ECO:0000256" key="1">
    <source>
        <dbReference type="ARBA" id="ARBA00004496"/>
    </source>
</evidence>
<evidence type="ECO:0000256" key="10">
    <source>
        <dbReference type="HAMAP-Rule" id="MF_01569"/>
    </source>
</evidence>
<keyword evidence="7 10" id="KW-0648">Protein biosynthesis</keyword>
<keyword evidence="4 10" id="KW-0436">Ligase</keyword>
<evidence type="ECO:0000256" key="6">
    <source>
        <dbReference type="ARBA" id="ARBA00022840"/>
    </source>
</evidence>
<feature type="domain" description="Aminoacyl-transfer RNA synthetases class-II family profile" evidence="11">
    <location>
        <begin position="48"/>
        <end position="470"/>
    </location>
</feature>
<dbReference type="PROSITE" id="PS50862">
    <property type="entry name" value="AA_TRNA_LIGASE_II"/>
    <property type="match status" value="1"/>
</dbReference>
<dbReference type="GO" id="GO:0005524">
    <property type="term" value="F:ATP binding"/>
    <property type="evidence" value="ECO:0007669"/>
    <property type="project" value="UniProtKB-UniRule"/>
</dbReference>
<dbReference type="InterPro" id="IPR002316">
    <property type="entry name" value="Pro-tRNA-ligase_IIa"/>
</dbReference>
<dbReference type="GO" id="GO:0002161">
    <property type="term" value="F:aminoacyl-tRNA deacylase activity"/>
    <property type="evidence" value="ECO:0007669"/>
    <property type="project" value="InterPro"/>
</dbReference>